<evidence type="ECO:0000313" key="2">
    <source>
        <dbReference type="Proteomes" id="UP000054921"/>
    </source>
</evidence>
<protein>
    <submittedName>
        <fullName evidence="1">Uncharacterized protein</fullName>
    </submittedName>
</protein>
<accession>A0A0W0SBQ8</accession>
<evidence type="ECO:0000313" key="1">
    <source>
        <dbReference type="EMBL" id="KTC80802.1"/>
    </source>
</evidence>
<reference evidence="1 2" key="1">
    <citation type="submission" date="2015-11" db="EMBL/GenBank/DDBJ databases">
        <title>Genomic analysis of 38 Legionella species identifies large and diverse effector repertoires.</title>
        <authorList>
            <person name="Burstein D."/>
            <person name="Amaro F."/>
            <person name="Zusman T."/>
            <person name="Lifshitz Z."/>
            <person name="Cohen O."/>
            <person name="Gilbert J.A."/>
            <person name="Pupko T."/>
            <person name="Shuman H.A."/>
            <person name="Segal G."/>
        </authorList>
    </citation>
    <scope>NUCLEOTIDE SEQUENCE [LARGE SCALE GENOMIC DNA]</scope>
    <source>
        <strain evidence="1 2">ORW</strain>
    </source>
</reference>
<dbReference type="AlphaFoldDB" id="A0A0W0SBQ8"/>
<dbReference type="OrthoDB" id="5650977at2"/>
<dbReference type="STRING" id="28084.Lche_2822"/>
<dbReference type="EMBL" id="LNXW01000013">
    <property type="protein sequence ID" value="KTC80802.1"/>
    <property type="molecule type" value="Genomic_DNA"/>
</dbReference>
<dbReference type="RefSeq" id="WP_058388119.1">
    <property type="nucleotide sequence ID" value="NZ_LNXW01000013.1"/>
</dbReference>
<dbReference type="PATRIC" id="fig|28084.5.peg.3058"/>
<name>A0A0W0SBQ8_9GAMM</name>
<sequence length="431" mass="49482">MKAIIELTSMNDKEGTSTISAVKRRVNQLLDLNDGGFKLGESTSRDSADGALTDLRTLPLPTLDPKTSEIRRRLTLLQIKYNLIHFEEKVNEGSQSTFIITKVAYPEFLNVTQGNFQFPKEDMRFPEVNAFIIRSGLHDIRCHYIKVQKGNQMFYPIQDLQKLEEPAHQEGNNEVVNYTRNNPGDHFSIMDYVASQDQKDFNEIKSLLNKFCDLETNDGFSLYFQSSSSEYPIDLRIFLDKEDTKGKNAQLRLSGFVQFGGQLIYEVKSTDDSNQIAIIIKAVNKAHLEKYFTNKEQVHLEGEQLEKALTLIKEHFPNDKHIQDLVVVSGEGSYTRPFPHIRSKKFWSLSQIDPKITEVLSVLEKSDCVDFDQRPENRFTVQKRNNAQYIKPSAFPVNFQNDNFQFIVVPKNLNLLQEKLDSLVPNISSTL</sequence>
<comment type="caution">
    <text evidence="1">The sequence shown here is derived from an EMBL/GenBank/DDBJ whole genome shotgun (WGS) entry which is preliminary data.</text>
</comment>
<dbReference type="Proteomes" id="UP000054921">
    <property type="component" value="Unassembled WGS sequence"/>
</dbReference>
<proteinExistence type="predicted"/>
<organism evidence="1 2">
    <name type="scientific">Legionella cherrii</name>
    <dbReference type="NCBI Taxonomy" id="28084"/>
    <lineage>
        <taxon>Bacteria</taxon>
        <taxon>Pseudomonadati</taxon>
        <taxon>Pseudomonadota</taxon>
        <taxon>Gammaproteobacteria</taxon>
        <taxon>Legionellales</taxon>
        <taxon>Legionellaceae</taxon>
        <taxon>Legionella</taxon>
    </lineage>
</organism>
<gene>
    <name evidence="1" type="ORF">Lche_2822</name>
</gene>